<evidence type="ECO:0000313" key="3">
    <source>
        <dbReference type="Proteomes" id="UP000295678"/>
    </source>
</evidence>
<dbReference type="Proteomes" id="UP000295678">
    <property type="component" value="Unassembled WGS sequence"/>
</dbReference>
<evidence type="ECO:0008006" key="4">
    <source>
        <dbReference type="Google" id="ProtNLM"/>
    </source>
</evidence>
<keyword evidence="3" id="KW-1185">Reference proteome</keyword>
<evidence type="ECO:0000256" key="1">
    <source>
        <dbReference type="SAM" id="Phobius"/>
    </source>
</evidence>
<keyword evidence="1" id="KW-0812">Transmembrane</keyword>
<dbReference type="AlphaFoldDB" id="A0A4V2UZI5"/>
<dbReference type="RefSeq" id="WP_132806245.1">
    <property type="nucleotide sequence ID" value="NZ_SMAK01000004.1"/>
</dbReference>
<feature type="transmembrane region" description="Helical" evidence="1">
    <location>
        <begin position="15"/>
        <end position="36"/>
    </location>
</feature>
<dbReference type="OrthoDB" id="7843623at2"/>
<evidence type="ECO:0000313" key="2">
    <source>
        <dbReference type="EMBL" id="TCT11498.1"/>
    </source>
</evidence>
<proteinExistence type="predicted"/>
<name>A0A4V2UZI5_9HYPH</name>
<accession>A0A4V2UZI5</accession>
<gene>
    <name evidence="2" type="ORF">EDC22_104261</name>
</gene>
<feature type="transmembrane region" description="Helical" evidence="1">
    <location>
        <begin position="104"/>
        <end position="125"/>
    </location>
</feature>
<sequence length="139" mass="14990">MPLQFAKAAPVAPAILLWYLRALALFYFLSGLVNWARILGAIGPGFAGQPAHVQIATVYFALLQVVAAVGLWCGAAWGVAAWLFSSVAELVMHVGFSDLFGSAWLTVTFHVTTILIYVGLAWWTGTPENTGQILRLPSE</sequence>
<dbReference type="Pfam" id="PF19660">
    <property type="entry name" value="DUF6163"/>
    <property type="match status" value="1"/>
</dbReference>
<dbReference type="EMBL" id="SMAK01000004">
    <property type="protein sequence ID" value="TCT11498.1"/>
    <property type="molecule type" value="Genomic_DNA"/>
</dbReference>
<organism evidence="2 3">
    <name type="scientific">Tepidamorphus gemmatus</name>
    <dbReference type="NCBI Taxonomy" id="747076"/>
    <lineage>
        <taxon>Bacteria</taxon>
        <taxon>Pseudomonadati</taxon>
        <taxon>Pseudomonadota</taxon>
        <taxon>Alphaproteobacteria</taxon>
        <taxon>Hyphomicrobiales</taxon>
        <taxon>Tepidamorphaceae</taxon>
        <taxon>Tepidamorphus</taxon>
    </lineage>
</organism>
<protein>
    <recommendedName>
        <fullName evidence="4">DoxX-like protein</fullName>
    </recommendedName>
</protein>
<comment type="caution">
    <text evidence="2">The sequence shown here is derived from an EMBL/GenBank/DDBJ whole genome shotgun (WGS) entry which is preliminary data.</text>
</comment>
<reference evidence="2 3" key="1">
    <citation type="submission" date="2019-03" db="EMBL/GenBank/DDBJ databases">
        <title>Genomic Encyclopedia of Type Strains, Phase IV (KMG-IV): sequencing the most valuable type-strain genomes for metagenomic binning, comparative biology and taxonomic classification.</title>
        <authorList>
            <person name="Goeker M."/>
        </authorList>
    </citation>
    <scope>NUCLEOTIDE SEQUENCE [LARGE SCALE GENOMIC DNA]</scope>
    <source>
        <strain evidence="2 3">DSM 19345</strain>
    </source>
</reference>
<keyword evidence="1" id="KW-0472">Membrane</keyword>
<dbReference type="InterPro" id="IPR046161">
    <property type="entry name" value="DUF6163"/>
</dbReference>
<feature type="transmembrane region" description="Helical" evidence="1">
    <location>
        <begin position="57"/>
        <end position="84"/>
    </location>
</feature>
<keyword evidence="1" id="KW-1133">Transmembrane helix</keyword>